<dbReference type="Proteomes" id="UP001107961">
    <property type="component" value="Unassembled WGS sequence"/>
</dbReference>
<sequence length="105" mass="12074">MQQWWVYILRCVDGSLYTGVTTDVERRHREHNEGPRGARYTRARRPVTLVWRAAVADRASACRLEARIKAQPRTVKERLLAIGQSNTNDVQEVLDVLGLDMETPQ</sequence>
<dbReference type="InterPro" id="IPR000305">
    <property type="entry name" value="GIY-YIG_endonuc"/>
</dbReference>
<dbReference type="AlphaFoldDB" id="A0A9Q3W560"/>
<proteinExistence type="inferred from homology"/>
<protein>
    <submittedName>
        <fullName evidence="3">GIY-YIG nuclease family protein</fullName>
    </submittedName>
</protein>
<feature type="domain" description="GIY-YIG" evidence="2">
    <location>
        <begin position="2"/>
        <end position="78"/>
    </location>
</feature>
<comment type="caution">
    <text evidence="3">The sequence shown here is derived from an EMBL/GenBank/DDBJ whole genome shotgun (WGS) entry which is preliminary data.</text>
</comment>
<dbReference type="PANTHER" id="PTHR34477:SF1">
    <property type="entry name" value="UPF0213 PROTEIN YHBQ"/>
    <property type="match status" value="1"/>
</dbReference>
<dbReference type="InterPro" id="IPR050190">
    <property type="entry name" value="UPF0213_domain"/>
</dbReference>
<name>A0A9Q3W560_9GAMM</name>
<dbReference type="RefSeq" id="WP_022995325.1">
    <property type="nucleotide sequence ID" value="NZ_CBDDTQ010000001.1"/>
</dbReference>
<evidence type="ECO:0000313" key="4">
    <source>
        <dbReference type="Proteomes" id="UP001107961"/>
    </source>
</evidence>
<reference evidence="3" key="1">
    <citation type="submission" date="2022-01" db="EMBL/GenBank/DDBJ databases">
        <authorList>
            <person name="Karlyshev A.V."/>
            <person name="Jaspars M."/>
        </authorList>
    </citation>
    <scope>NUCLEOTIDE SEQUENCE</scope>
    <source>
        <strain evidence="3">AGSA3-2</strain>
    </source>
</reference>
<evidence type="ECO:0000256" key="1">
    <source>
        <dbReference type="ARBA" id="ARBA00007435"/>
    </source>
</evidence>
<evidence type="ECO:0000259" key="2">
    <source>
        <dbReference type="PROSITE" id="PS50164"/>
    </source>
</evidence>
<keyword evidence="4" id="KW-1185">Reference proteome</keyword>
<dbReference type="InterPro" id="IPR035901">
    <property type="entry name" value="GIY-YIG_endonuc_sf"/>
</dbReference>
<dbReference type="CDD" id="cd10456">
    <property type="entry name" value="GIY-YIG_UPF0213"/>
    <property type="match status" value="1"/>
</dbReference>
<dbReference type="KEGG" id="axe:P40_05570"/>
<dbReference type="EMBL" id="JAJVKT010000010">
    <property type="protein sequence ID" value="MCE7508930.1"/>
    <property type="molecule type" value="Genomic_DNA"/>
</dbReference>
<dbReference type="Gene3D" id="3.40.1440.10">
    <property type="entry name" value="GIY-YIG endonuclease"/>
    <property type="match status" value="1"/>
</dbReference>
<dbReference type="PROSITE" id="PS50164">
    <property type="entry name" value="GIY_YIG"/>
    <property type="match status" value="1"/>
</dbReference>
<evidence type="ECO:0000313" key="3">
    <source>
        <dbReference type="EMBL" id="MCE7508930.1"/>
    </source>
</evidence>
<accession>A0A9Q3W560</accession>
<dbReference type="PANTHER" id="PTHR34477">
    <property type="entry name" value="UPF0213 PROTEIN YHBQ"/>
    <property type="match status" value="1"/>
</dbReference>
<dbReference type="SUPFAM" id="SSF82771">
    <property type="entry name" value="GIY-YIG endonuclease"/>
    <property type="match status" value="1"/>
</dbReference>
<comment type="similarity">
    <text evidence="1">Belongs to the UPF0213 family.</text>
</comment>
<dbReference type="GeneID" id="94685893"/>
<organism evidence="3 4">
    <name type="scientific">Alloalcanivorax xenomutans</name>
    <dbReference type="NCBI Taxonomy" id="1094342"/>
    <lineage>
        <taxon>Bacteria</taxon>
        <taxon>Pseudomonadati</taxon>
        <taxon>Pseudomonadota</taxon>
        <taxon>Gammaproteobacteria</taxon>
        <taxon>Oceanospirillales</taxon>
        <taxon>Alcanivoracaceae</taxon>
        <taxon>Alloalcanivorax</taxon>
    </lineage>
</organism>
<dbReference type="Pfam" id="PF01541">
    <property type="entry name" value="GIY-YIG"/>
    <property type="match status" value="1"/>
</dbReference>
<gene>
    <name evidence="3" type="ORF">LZG35_09805</name>
</gene>